<keyword evidence="3 6" id="KW-0285">Flavoprotein</keyword>
<dbReference type="FunFam" id="1.10.540.10:FF:000002">
    <property type="entry name" value="Acyl-CoA dehydrogenase FadE19"/>
    <property type="match status" value="1"/>
</dbReference>
<dbReference type="InterPro" id="IPR006091">
    <property type="entry name" value="Acyl-CoA_Oxase/DH_mid-dom"/>
</dbReference>
<dbReference type="InterPro" id="IPR009100">
    <property type="entry name" value="AcylCoA_DH/oxidase_NM_dom_sf"/>
</dbReference>
<dbReference type="SUPFAM" id="SSF47203">
    <property type="entry name" value="Acyl-CoA dehydrogenase C-terminal domain-like"/>
    <property type="match status" value="1"/>
</dbReference>
<evidence type="ECO:0000256" key="3">
    <source>
        <dbReference type="ARBA" id="ARBA00022630"/>
    </source>
</evidence>
<organism evidence="10 11">
    <name type="scientific">Anaeroglobus geminatus F0357</name>
    <dbReference type="NCBI Taxonomy" id="861450"/>
    <lineage>
        <taxon>Bacteria</taxon>
        <taxon>Bacillati</taxon>
        <taxon>Bacillota</taxon>
        <taxon>Negativicutes</taxon>
        <taxon>Veillonellales</taxon>
        <taxon>Veillonellaceae</taxon>
        <taxon>Anaeroglobus</taxon>
    </lineage>
</organism>
<dbReference type="AlphaFoldDB" id="G9YH17"/>
<comment type="cofactor">
    <cofactor evidence="1 6">
        <name>FAD</name>
        <dbReference type="ChEBI" id="CHEBI:57692"/>
    </cofactor>
</comment>
<proteinExistence type="inferred from homology"/>
<dbReference type="GO" id="GO:0050660">
    <property type="term" value="F:flavin adenine dinucleotide binding"/>
    <property type="evidence" value="ECO:0007669"/>
    <property type="project" value="InterPro"/>
</dbReference>
<dbReference type="GO" id="GO:0003995">
    <property type="term" value="F:acyl-CoA dehydrogenase activity"/>
    <property type="evidence" value="ECO:0007669"/>
    <property type="project" value="InterPro"/>
</dbReference>
<gene>
    <name evidence="10" type="ORF">HMPREF0080_00942</name>
</gene>
<dbReference type="FunFam" id="2.40.110.10:FF:000001">
    <property type="entry name" value="Acyl-CoA dehydrogenase, mitochondrial"/>
    <property type="match status" value="1"/>
</dbReference>
<evidence type="ECO:0000259" key="9">
    <source>
        <dbReference type="Pfam" id="PF02771"/>
    </source>
</evidence>
<reference evidence="10 11" key="1">
    <citation type="submission" date="2011-08" db="EMBL/GenBank/DDBJ databases">
        <authorList>
            <person name="Weinstock G."/>
            <person name="Sodergren E."/>
            <person name="Clifton S."/>
            <person name="Fulton L."/>
            <person name="Fulton B."/>
            <person name="Courtney L."/>
            <person name="Fronick C."/>
            <person name="Harrison M."/>
            <person name="Strong C."/>
            <person name="Farmer C."/>
            <person name="Delahaunty K."/>
            <person name="Markovic C."/>
            <person name="Hall O."/>
            <person name="Minx P."/>
            <person name="Tomlinson C."/>
            <person name="Mitreva M."/>
            <person name="Hou S."/>
            <person name="Chen J."/>
            <person name="Wollam A."/>
            <person name="Pepin K.H."/>
            <person name="Johnson M."/>
            <person name="Bhonagiri V."/>
            <person name="Zhang X."/>
            <person name="Suruliraj S."/>
            <person name="Warren W."/>
            <person name="Chinwalla A."/>
            <person name="Mardis E.R."/>
            <person name="Wilson R.K."/>
        </authorList>
    </citation>
    <scope>NUCLEOTIDE SEQUENCE [LARGE SCALE GENOMIC DNA]</scope>
    <source>
        <strain evidence="10 11">F0357</strain>
    </source>
</reference>
<comment type="similarity">
    <text evidence="2 6">Belongs to the acyl-CoA dehydrogenase family.</text>
</comment>
<keyword evidence="5 6" id="KW-0560">Oxidoreductase</keyword>
<dbReference type="SUPFAM" id="SSF56645">
    <property type="entry name" value="Acyl-CoA dehydrogenase NM domain-like"/>
    <property type="match status" value="1"/>
</dbReference>
<dbReference type="PROSITE" id="PS00073">
    <property type="entry name" value="ACYL_COA_DH_2"/>
    <property type="match status" value="1"/>
</dbReference>
<name>G9YH17_9FIRM</name>
<dbReference type="eggNOG" id="COG1960">
    <property type="taxonomic scope" value="Bacteria"/>
</dbReference>
<dbReference type="HOGENOM" id="CLU_712735_0_0_9"/>
<dbReference type="CDD" id="cd01158">
    <property type="entry name" value="SCAD_SBCAD"/>
    <property type="match status" value="1"/>
</dbReference>
<dbReference type="FunFam" id="1.20.140.10:FF:000004">
    <property type="entry name" value="Acyl-CoA dehydrogenase FadE25"/>
    <property type="match status" value="1"/>
</dbReference>
<comment type="caution">
    <text evidence="10">The sequence shown here is derived from an EMBL/GenBank/DDBJ whole genome shotgun (WGS) entry which is preliminary data.</text>
</comment>
<dbReference type="InterPro" id="IPR013786">
    <property type="entry name" value="AcylCoA_DH/ox_N"/>
</dbReference>
<feature type="domain" description="Acyl-CoA dehydrogenase/oxidase N-terminal" evidence="9">
    <location>
        <begin position="11"/>
        <end position="122"/>
    </location>
</feature>
<accession>G9YH17</accession>
<dbReference type="InterPro" id="IPR046373">
    <property type="entry name" value="Acyl-CoA_Oxase/DH_mid-dom_sf"/>
</dbReference>
<evidence type="ECO:0000256" key="6">
    <source>
        <dbReference type="RuleBase" id="RU362125"/>
    </source>
</evidence>
<dbReference type="InterPro" id="IPR036250">
    <property type="entry name" value="AcylCo_DH-like_C"/>
</dbReference>
<feature type="domain" description="Acyl-CoA oxidase/dehydrogenase middle" evidence="8">
    <location>
        <begin position="127"/>
        <end position="223"/>
    </location>
</feature>
<dbReference type="Pfam" id="PF00441">
    <property type="entry name" value="Acyl-CoA_dh_1"/>
    <property type="match status" value="1"/>
</dbReference>
<dbReference type="Gene3D" id="2.40.110.10">
    <property type="entry name" value="Butyryl-CoA Dehydrogenase, subunit A, domain 2"/>
    <property type="match status" value="1"/>
</dbReference>
<dbReference type="STRING" id="861450.HMPREF0080_00942"/>
<feature type="non-terminal residue" evidence="10">
    <location>
        <position position="1"/>
    </location>
</feature>
<evidence type="ECO:0000256" key="4">
    <source>
        <dbReference type="ARBA" id="ARBA00022827"/>
    </source>
</evidence>
<evidence type="ECO:0000256" key="2">
    <source>
        <dbReference type="ARBA" id="ARBA00009347"/>
    </source>
</evidence>
<dbReference type="PIRSF" id="PIRSF016578">
    <property type="entry name" value="HsaA"/>
    <property type="match status" value="1"/>
</dbReference>
<feature type="domain" description="Acyl-CoA dehydrogenase/oxidase C-terminal" evidence="7">
    <location>
        <begin position="235"/>
        <end position="382"/>
    </location>
</feature>
<dbReference type="Gene3D" id="1.10.540.10">
    <property type="entry name" value="Acyl-CoA dehydrogenase/oxidase, N-terminal domain"/>
    <property type="match status" value="1"/>
</dbReference>
<dbReference type="PANTHER" id="PTHR43884:SF12">
    <property type="entry name" value="ISOVALERYL-COA DEHYDROGENASE, MITOCHONDRIAL-RELATED"/>
    <property type="match status" value="1"/>
</dbReference>
<evidence type="ECO:0000259" key="8">
    <source>
        <dbReference type="Pfam" id="PF02770"/>
    </source>
</evidence>
<feature type="non-terminal residue" evidence="10">
    <location>
        <position position="387"/>
    </location>
</feature>
<dbReference type="Pfam" id="PF02771">
    <property type="entry name" value="Acyl-CoA_dh_N"/>
    <property type="match status" value="1"/>
</dbReference>
<evidence type="ECO:0000256" key="5">
    <source>
        <dbReference type="ARBA" id="ARBA00023002"/>
    </source>
</evidence>
<dbReference type="InterPro" id="IPR037069">
    <property type="entry name" value="AcylCoA_DH/ox_N_sf"/>
</dbReference>
<dbReference type="EMBL" id="AGCJ01000034">
    <property type="protein sequence ID" value="EHM41406.1"/>
    <property type="molecule type" value="Genomic_DNA"/>
</dbReference>
<dbReference type="InterPro" id="IPR009075">
    <property type="entry name" value="AcylCo_DH/oxidase_C"/>
</dbReference>
<dbReference type="Proteomes" id="UP000005481">
    <property type="component" value="Unassembled WGS sequence"/>
</dbReference>
<dbReference type="Pfam" id="PF02770">
    <property type="entry name" value="Acyl-CoA_dh_M"/>
    <property type="match status" value="1"/>
</dbReference>
<keyword evidence="4 6" id="KW-0274">FAD</keyword>
<sequence length="387" mass="42071">QEELIMDFRLTEMQADIANLARDFAEKRLVPTVKERDEKETFDRSILDEMGQLGLLGIPWAEEDGGVGADFLSLAVACEEIAKVDPSIALSFEVHTMLCSWPIWKFGTPAQKAKYLKPLAEGTKLGAFGLTEPNAGTDALNGSTMAVKNEDGSYTLNGSKVFNTNGGEAEVTVVFAATDKTKGAKGMSAFIVEKGTEGFTYGKEEVKMGIRASVQRELVFQNVRIPAENLLGKEGDGFKIAMMTLDGGRVGVGAQALGIAEGAYNEAVKYAKERVQFGKPIATKQAIAFMLADMKVKIETARLAVYKAAWQMGQGDGKSYSMDASIAKKYASDIAMEVTTDAVQVFGGYGFTREYPVERYMRDAKITQIYEGTNQVQQMVISGVILK</sequence>
<dbReference type="PANTHER" id="PTHR43884">
    <property type="entry name" value="ACYL-COA DEHYDROGENASE"/>
    <property type="match status" value="1"/>
</dbReference>
<dbReference type="Gene3D" id="1.20.140.10">
    <property type="entry name" value="Butyryl-CoA Dehydrogenase, subunit A, domain 3"/>
    <property type="match status" value="1"/>
</dbReference>
<evidence type="ECO:0000259" key="7">
    <source>
        <dbReference type="Pfam" id="PF00441"/>
    </source>
</evidence>
<evidence type="ECO:0000256" key="1">
    <source>
        <dbReference type="ARBA" id="ARBA00001974"/>
    </source>
</evidence>
<protein>
    <submittedName>
        <fullName evidence="10">Butyryl-CoA dehydrogenase</fullName>
    </submittedName>
</protein>
<evidence type="ECO:0000313" key="10">
    <source>
        <dbReference type="EMBL" id="EHM41406.1"/>
    </source>
</evidence>
<dbReference type="InterPro" id="IPR006089">
    <property type="entry name" value="Acyl-CoA_DH_CS"/>
</dbReference>
<evidence type="ECO:0000313" key="11">
    <source>
        <dbReference type="Proteomes" id="UP000005481"/>
    </source>
</evidence>
<keyword evidence="11" id="KW-1185">Reference proteome</keyword>